<evidence type="ECO:0000313" key="2">
    <source>
        <dbReference type="EMBL" id="SDK39325.1"/>
    </source>
</evidence>
<dbReference type="STRING" id="1095776.SAMN04515672_2973"/>
<feature type="region of interest" description="Disordered" evidence="1">
    <location>
        <begin position="42"/>
        <end position="71"/>
    </location>
</feature>
<sequence>MVSDSNGLAIFTVSTGNGCSYRRCFEPYNRPVDERYAEINRTTIRDGTDHSGSVKPPREFEATRQRGPAFR</sequence>
<dbReference type="AlphaFoldDB" id="A0A1G9BKB8"/>
<evidence type="ECO:0000313" key="3">
    <source>
        <dbReference type="Proteomes" id="UP000198882"/>
    </source>
</evidence>
<evidence type="ECO:0000256" key="1">
    <source>
        <dbReference type="SAM" id="MobiDB-lite"/>
    </source>
</evidence>
<name>A0A1G9BKB8_9EURY</name>
<proteinExistence type="predicted"/>
<dbReference type="EMBL" id="FNFE01000004">
    <property type="protein sequence ID" value="SDK39325.1"/>
    <property type="molecule type" value="Genomic_DNA"/>
</dbReference>
<organism evidence="2 3">
    <name type="scientific">Natronorubrum texcoconense</name>
    <dbReference type="NCBI Taxonomy" id="1095776"/>
    <lineage>
        <taxon>Archaea</taxon>
        <taxon>Methanobacteriati</taxon>
        <taxon>Methanobacteriota</taxon>
        <taxon>Stenosarchaea group</taxon>
        <taxon>Halobacteria</taxon>
        <taxon>Halobacteriales</taxon>
        <taxon>Natrialbaceae</taxon>
        <taxon>Natronorubrum</taxon>
    </lineage>
</organism>
<dbReference type="Proteomes" id="UP000198882">
    <property type="component" value="Unassembled WGS sequence"/>
</dbReference>
<reference evidence="3" key="1">
    <citation type="submission" date="2016-10" db="EMBL/GenBank/DDBJ databases">
        <authorList>
            <person name="Varghese N."/>
            <person name="Submissions S."/>
        </authorList>
    </citation>
    <scope>NUCLEOTIDE SEQUENCE [LARGE SCALE GENOMIC DNA]</scope>
    <source>
        <strain evidence="3">B4,CECT 8067,JCM 17497</strain>
    </source>
</reference>
<keyword evidence="3" id="KW-1185">Reference proteome</keyword>
<protein>
    <submittedName>
        <fullName evidence="2">Uncharacterized protein</fullName>
    </submittedName>
</protein>
<accession>A0A1G9BKB8</accession>
<gene>
    <name evidence="2" type="ORF">SAMN04515672_2973</name>
</gene>